<dbReference type="OrthoDB" id="2907555at2"/>
<dbReference type="Proteomes" id="UP000000347">
    <property type="component" value="Chromosome"/>
</dbReference>
<dbReference type="eggNOG" id="COG3039">
    <property type="taxonomic scope" value="Bacteria"/>
</dbReference>
<dbReference type="SUPFAM" id="SSF53098">
    <property type="entry name" value="Ribonuclease H-like"/>
    <property type="match status" value="1"/>
</dbReference>
<dbReference type="Pfam" id="PF01609">
    <property type="entry name" value="DDE_Tnp_1"/>
    <property type="match status" value="1"/>
</dbReference>
<dbReference type="InterPro" id="IPR012337">
    <property type="entry name" value="RNaseH-like_sf"/>
</dbReference>
<gene>
    <name evidence="3" type="ordered locus">COB47_0031</name>
    <name evidence="4" type="ordered locus">COB47_0507</name>
    <name evidence="5" type="ordered locus">COB47_0671</name>
    <name evidence="6" type="ordered locus">COB47_2172</name>
</gene>
<protein>
    <submittedName>
        <fullName evidence="3">Transposase IS4 family protein</fullName>
    </submittedName>
</protein>
<dbReference type="KEGG" id="cob:COB47_0507"/>
<dbReference type="KEGG" id="cob:COB47_2172"/>
<evidence type="ECO:0000313" key="3">
    <source>
        <dbReference type="EMBL" id="ADL41409.1"/>
    </source>
</evidence>
<proteinExistence type="predicted"/>
<dbReference type="KEGG" id="cob:COB47_0031"/>
<dbReference type="GO" id="GO:0006313">
    <property type="term" value="P:DNA transposition"/>
    <property type="evidence" value="ECO:0007669"/>
    <property type="project" value="InterPro"/>
</dbReference>
<dbReference type="EMBL" id="CP002164">
    <property type="protein sequence ID" value="ADL43418.1"/>
    <property type="molecule type" value="Genomic_DNA"/>
</dbReference>
<dbReference type="AlphaFoldDB" id="D9TGS3"/>
<feature type="domain" description="Transposase InsH N-terminal" evidence="2">
    <location>
        <begin position="28"/>
        <end position="92"/>
    </location>
</feature>
<dbReference type="InterPro" id="IPR002559">
    <property type="entry name" value="Transposase_11"/>
</dbReference>
<dbReference type="KEGG" id="cob:COB47_0671"/>
<evidence type="ECO:0000313" key="7">
    <source>
        <dbReference type="Proteomes" id="UP000000347"/>
    </source>
</evidence>
<dbReference type="HOGENOM" id="CLU_077349_0_0_9"/>
<dbReference type="EMBL" id="CP002164">
    <property type="protein sequence ID" value="ADL41829.1"/>
    <property type="molecule type" value="Genomic_DNA"/>
</dbReference>
<evidence type="ECO:0000259" key="2">
    <source>
        <dbReference type="Pfam" id="PF05598"/>
    </source>
</evidence>
<dbReference type="STRING" id="608506.COB47_0031"/>
<feature type="domain" description="Transposase IS4-like" evidence="1">
    <location>
        <begin position="117"/>
        <end position="280"/>
    </location>
</feature>
<evidence type="ECO:0000313" key="4">
    <source>
        <dbReference type="EMBL" id="ADL41829.1"/>
    </source>
</evidence>
<name>D9TGS3_CALOO</name>
<accession>D9TGS3</accession>
<dbReference type="GO" id="GO:0004803">
    <property type="term" value="F:transposase activity"/>
    <property type="evidence" value="ECO:0007669"/>
    <property type="project" value="InterPro"/>
</dbReference>
<dbReference type="EMBL" id="CP002164">
    <property type="protein sequence ID" value="ADL41409.1"/>
    <property type="molecule type" value="Genomic_DNA"/>
</dbReference>
<dbReference type="InterPro" id="IPR008490">
    <property type="entry name" value="Transposase_InsH_N"/>
</dbReference>
<organism evidence="3 7">
    <name type="scientific">Caldicellulosiruptor obsidiansis (strain ATCC BAA-2073 / JCM 16842 / OB47)</name>
    <dbReference type="NCBI Taxonomy" id="608506"/>
    <lineage>
        <taxon>Bacteria</taxon>
        <taxon>Bacillati</taxon>
        <taxon>Bacillota</taxon>
        <taxon>Bacillota incertae sedis</taxon>
        <taxon>Caldicellulosiruptorales</taxon>
        <taxon>Caldicellulosiruptoraceae</taxon>
        <taxon>Caldicellulosiruptor</taxon>
    </lineage>
</organism>
<dbReference type="Pfam" id="PF05598">
    <property type="entry name" value="DUF772"/>
    <property type="match status" value="1"/>
</dbReference>
<reference evidence="3 7" key="1">
    <citation type="journal article" date="2010" name="J. Bacteriol.">
        <title>Complete genome sequence of the cellulolytic thermophile Caldicellulosiruptor obsidiansis OB47T.</title>
        <authorList>
            <person name="Elkins J.G."/>
            <person name="Lochner A."/>
            <person name="Hamilton-Brehm S.D."/>
            <person name="Davenport K.W."/>
            <person name="Podar M."/>
            <person name="Brown S.D."/>
            <person name="Land M.L."/>
            <person name="Hauser L.J."/>
            <person name="Klingeman D.M."/>
            <person name="Raman B."/>
            <person name="Goodwin L.A."/>
            <person name="Tapia R."/>
            <person name="Meincke L.J."/>
            <person name="Detter J.C."/>
            <person name="Bruce D.C."/>
            <person name="Han C.S."/>
            <person name="Palumbo A.V."/>
            <person name="Cottingham R.W."/>
            <person name="Keller M."/>
            <person name="Graham D.E."/>
        </authorList>
    </citation>
    <scope>NUCLEOTIDE SEQUENCE [LARGE SCALE GENOMIC DNA]</scope>
    <source>
        <strain evidence="7">ATCC BAA-2073 / strain OB47</strain>
        <strain evidence="3">OB47</strain>
    </source>
</reference>
<evidence type="ECO:0000313" key="6">
    <source>
        <dbReference type="EMBL" id="ADL43418.1"/>
    </source>
</evidence>
<keyword evidence="7" id="KW-1185">Reference proteome</keyword>
<dbReference type="RefSeq" id="WP_013289416.1">
    <property type="nucleotide sequence ID" value="NC_014392.1"/>
</dbReference>
<dbReference type="EMBL" id="CP002164">
    <property type="protein sequence ID" value="ADL41984.1"/>
    <property type="molecule type" value="Genomic_DNA"/>
</dbReference>
<evidence type="ECO:0000259" key="1">
    <source>
        <dbReference type="Pfam" id="PF01609"/>
    </source>
</evidence>
<evidence type="ECO:0000313" key="5">
    <source>
        <dbReference type="EMBL" id="ADL41984.1"/>
    </source>
</evidence>
<sequence>MSKIIKAQNEKFLKLLCIIKKIAETTVQRRKNSKRGRPRKFSLFQIIACLVYKVKRGIASFRELEYRINQDTEFKKSIGLEKSPDYSYIAKLAAKIEEDLLQAIRDVLIAEINPDVSITIVDSTPLRSSKQDKEAKIGIHVTIGFYKGYKLHLLCTGKEEVIPLFWILTTANKHDSTQEELLYRAWNYNSKILLADAGYDCNRWFDIANRLEIKFVAGVNRRNMRNEENVKNRFRAENIKFLGTEEGKKLYKLRMKIEKLFSKLKGEYNLENIRLRGFKSYKRHTDWILITFLFEQFLRKLEGKKFSFAYEWNQ</sequence>
<dbReference type="GO" id="GO:0003677">
    <property type="term" value="F:DNA binding"/>
    <property type="evidence" value="ECO:0007669"/>
    <property type="project" value="InterPro"/>
</dbReference>